<evidence type="ECO:0000256" key="1">
    <source>
        <dbReference type="SAM" id="MobiDB-lite"/>
    </source>
</evidence>
<evidence type="ECO:0000313" key="3">
    <source>
        <dbReference type="Proteomes" id="UP000011783"/>
    </source>
</evidence>
<name>M3HHN1_LEPBO</name>
<gene>
    <name evidence="2" type="ORF">LEP1GSC123_1227</name>
</gene>
<dbReference type="AlphaFoldDB" id="M3HHN1"/>
<organism evidence="2 3">
    <name type="scientific">Leptospira borgpetersenii str. 200701203</name>
    <dbReference type="NCBI Taxonomy" id="1193007"/>
    <lineage>
        <taxon>Bacteria</taxon>
        <taxon>Pseudomonadati</taxon>
        <taxon>Spirochaetota</taxon>
        <taxon>Spirochaetia</taxon>
        <taxon>Leptospirales</taxon>
        <taxon>Leptospiraceae</taxon>
        <taxon>Leptospira</taxon>
    </lineage>
</organism>
<evidence type="ECO:0000313" key="2">
    <source>
        <dbReference type="EMBL" id="EMF97605.1"/>
    </source>
</evidence>
<protein>
    <submittedName>
        <fullName evidence="2">Uncharacterized protein</fullName>
    </submittedName>
</protein>
<dbReference type="Proteomes" id="UP000011783">
    <property type="component" value="Unassembled WGS sequence"/>
</dbReference>
<feature type="region of interest" description="Disordered" evidence="1">
    <location>
        <begin position="18"/>
        <end position="37"/>
    </location>
</feature>
<dbReference type="EMBL" id="AKWO02000109">
    <property type="protein sequence ID" value="EMF97605.1"/>
    <property type="molecule type" value="Genomic_DNA"/>
</dbReference>
<proteinExistence type="predicted"/>
<accession>M3HHN1</accession>
<reference evidence="2 3" key="1">
    <citation type="submission" date="2013-01" db="EMBL/GenBank/DDBJ databases">
        <authorList>
            <person name="Harkins D.M."/>
            <person name="Durkin A.S."/>
            <person name="Brinkac L.M."/>
            <person name="Haft D.H."/>
            <person name="Selengut J.D."/>
            <person name="Sanka R."/>
            <person name="DePew J."/>
            <person name="Purushe J."/>
            <person name="Picardeau M."/>
            <person name="Werts C."/>
            <person name="Goarant C."/>
            <person name="Vinetz J.M."/>
            <person name="Sutton G.G."/>
            <person name="Nierman W.C."/>
            <person name="Fouts D.E."/>
        </authorList>
    </citation>
    <scope>NUCLEOTIDE SEQUENCE [LARGE SCALE GENOMIC DNA]</scope>
    <source>
        <strain evidence="2 3">200701203</strain>
    </source>
</reference>
<dbReference type="BioCyc" id="LBOR1193007:G11KN-1480-MONOMER"/>
<comment type="caution">
    <text evidence="2">The sequence shown here is derived from an EMBL/GenBank/DDBJ whole genome shotgun (WGS) entry which is preliminary data.</text>
</comment>
<sequence length="37" mass="4202">MDNFWLKFANNNLGQIGSKEKISGFESQGHPVPEKRP</sequence>